<dbReference type="Proteomes" id="UP001159427">
    <property type="component" value="Unassembled WGS sequence"/>
</dbReference>
<keyword evidence="3" id="KW-1185">Reference proteome</keyword>
<dbReference type="PANTHER" id="PTHR37984:SF8">
    <property type="entry name" value="CCHC-TYPE DOMAIN-CONTAINING PROTEIN"/>
    <property type="match status" value="1"/>
</dbReference>
<evidence type="ECO:0000313" key="3">
    <source>
        <dbReference type="Proteomes" id="UP001159427"/>
    </source>
</evidence>
<feature type="non-terminal residue" evidence="2">
    <location>
        <position position="1"/>
    </location>
</feature>
<feature type="region of interest" description="Disordered" evidence="1">
    <location>
        <begin position="92"/>
        <end position="185"/>
    </location>
</feature>
<evidence type="ECO:0000313" key="2">
    <source>
        <dbReference type="EMBL" id="CAH3186916.1"/>
    </source>
</evidence>
<dbReference type="InterPro" id="IPR050951">
    <property type="entry name" value="Retrovirus_Pol_polyprotein"/>
</dbReference>
<proteinExistence type="predicted"/>
<evidence type="ECO:0000256" key="1">
    <source>
        <dbReference type="SAM" id="MobiDB-lite"/>
    </source>
</evidence>
<sequence length="195" mass="22311">QRHRRKTGKDKTLQIFKTVILQGWPGERKDAPVQVTPYFSVRDELSVQDGLIFRSARSISVLSNGNVVRMKPFRLGDKEWRKATVTSRLDERSYTVETPEGDTYRRNRVHLKKTQETPSEPTDNSNNNEHGGAEKKDMSPAPGSPKPTRKTGGTSENQRESSPTRNMTTSQISRPQRTRRPPYKTIIFALEDSHY</sequence>
<feature type="compositionally biased region" description="Polar residues" evidence="1">
    <location>
        <begin position="151"/>
        <end position="175"/>
    </location>
</feature>
<accession>A0ABN8S5C1</accession>
<organism evidence="2 3">
    <name type="scientific">Porites evermanni</name>
    <dbReference type="NCBI Taxonomy" id="104178"/>
    <lineage>
        <taxon>Eukaryota</taxon>
        <taxon>Metazoa</taxon>
        <taxon>Cnidaria</taxon>
        <taxon>Anthozoa</taxon>
        <taxon>Hexacorallia</taxon>
        <taxon>Scleractinia</taxon>
        <taxon>Fungiina</taxon>
        <taxon>Poritidae</taxon>
        <taxon>Porites</taxon>
    </lineage>
</organism>
<protein>
    <submittedName>
        <fullName evidence="2">Uncharacterized protein</fullName>
    </submittedName>
</protein>
<feature type="compositionally biased region" description="Polar residues" evidence="1">
    <location>
        <begin position="116"/>
        <end position="129"/>
    </location>
</feature>
<name>A0ABN8S5C1_9CNID</name>
<comment type="caution">
    <text evidence="2">The sequence shown here is derived from an EMBL/GenBank/DDBJ whole genome shotgun (WGS) entry which is preliminary data.</text>
</comment>
<dbReference type="PANTHER" id="PTHR37984">
    <property type="entry name" value="PROTEIN CBG26694"/>
    <property type="match status" value="1"/>
</dbReference>
<dbReference type="EMBL" id="CALNXI010002376">
    <property type="protein sequence ID" value="CAH3186916.1"/>
    <property type="molecule type" value="Genomic_DNA"/>
</dbReference>
<reference evidence="2 3" key="1">
    <citation type="submission" date="2022-05" db="EMBL/GenBank/DDBJ databases">
        <authorList>
            <consortium name="Genoscope - CEA"/>
            <person name="William W."/>
        </authorList>
    </citation>
    <scope>NUCLEOTIDE SEQUENCE [LARGE SCALE GENOMIC DNA]</scope>
</reference>
<gene>
    <name evidence="2" type="ORF">PEVE_00017206</name>
</gene>